<protein>
    <submittedName>
        <fullName evidence="1">Uncharacterized protein</fullName>
    </submittedName>
</protein>
<reference evidence="1 2" key="1">
    <citation type="submission" date="2020-06" db="EMBL/GenBank/DDBJ databases">
        <authorList>
            <person name="Criscuolo A."/>
        </authorList>
    </citation>
    <scope>NUCLEOTIDE SEQUENCE [LARGE SCALE GENOMIC DNA]</scope>
    <source>
        <strain evidence="2">CIP 110025</strain>
    </source>
</reference>
<gene>
    <name evidence="1" type="ORF">FLACHUCJ7_03376</name>
</gene>
<evidence type="ECO:0000313" key="2">
    <source>
        <dbReference type="Proteomes" id="UP000556700"/>
    </source>
</evidence>
<dbReference type="Proteomes" id="UP000556700">
    <property type="component" value="Unassembled WGS sequence"/>
</dbReference>
<keyword evidence="2" id="KW-1185">Reference proteome</keyword>
<accession>A0A6V6Z6Y5</accession>
<sequence length="277" mass="31672">MIQSNYIKIFTTAVYHTYFDNTKCNCLHFIANHKTEKILKKFGFKINTIYNGFDLFSTTSSLSNLFDYISKTTTQNYFEFDIKCSNPNFILFTALPINWLGEIIFDSQDDKNQNNNGITMLNPTLETKSMAPFFGSLKIYFADILKNQTTTPLQFEIKFKARATQWQYYFINKNAVPLNNPAITEKENIQFNGPQQVTLQTGEKALLFTSNTTNILLSEKPKYKFDLINKNTSNGSGQSNLNGKVIIKGLPVPDVSQIKIVKNSKTNQIASPMYIYL</sequence>
<dbReference type="EMBL" id="CAIJDO010000196">
    <property type="protein sequence ID" value="CAD0007547.1"/>
    <property type="molecule type" value="Genomic_DNA"/>
</dbReference>
<dbReference type="AlphaFoldDB" id="A0A6V6Z6Y5"/>
<proteinExistence type="predicted"/>
<name>A0A6V6Z6Y5_9FLAO</name>
<comment type="caution">
    <text evidence="1">The sequence shown here is derived from an EMBL/GenBank/DDBJ whole genome shotgun (WGS) entry which is preliminary data.</text>
</comment>
<dbReference type="RefSeq" id="WP_031455488.1">
    <property type="nucleotide sequence ID" value="NZ_CAIJDO010000196.1"/>
</dbReference>
<organism evidence="1 2">
    <name type="scientific">Flavobacterium chungangense</name>
    <dbReference type="NCBI Taxonomy" id="554283"/>
    <lineage>
        <taxon>Bacteria</taxon>
        <taxon>Pseudomonadati</taxon>
        <taxon>Bacteroidota</taxon>
        <taxon>Flavobacteriia</taxon>
        <taxon>Flavobacteriales</taxon>
        <taxon>Flavobacteriaceae</taxon>
        <taxon>Flavobacterium</taxon>
    </lineage>
</organism>
<evidence type="ECO:0000313" key="1">
    <source>
        <dbReference type="EMBL" id="CAD0007547.1"/>
    </source>
</evidence>